<keyword evidence="2" id="KW-1185">Reference proteome</keyword>
<evidence type="ECO:0000313" key="1">
    <source>
        <dbReference type="EMBL" id="CAJ1961714.1"/>
    </source>
</evidence>
<dbReference type="Proteomes" id="UP001189624">
    <property type="component" value="Chromosome 6"/>
</dbReference>
<proteinExistence type="predicted"/>
<evidence type="ECO:0000313" key="2">
    <source>
        <dbReference type="Proteomes" id="UP001189624"/>
    </source>
</evidence>
<dbReference type="EMBL" id="OY731403">
    <property type="protein sequence ID" value="CAJ1961714.1"/>
    <property type="molecule type" value="Genomic_DNA"/>
</dbReference>
<organism evidence="1 2">
    <name type="scientific">Sphenostylis stenocarpa</name>
    <dbReference type="NCBI Taxonomy" id="92480"/>
    <lineage>
        <taxon>Eukaryota</taxon>
        <taxon>Viridiplantae</taxon>
        <taxon>Streptophyta</taxon>
        <taxon>Embryophyta</taxon>
        <taxon>Tracheophyta</taxon>
        <taxon>Spermatophyta</taxon>
        <taxon>Magnoliopsida</taxon>
        <taxon>eudicotyledons</taxon>
        <taxon>Gunneridae</taxon>
        <taxon>Pentapetalae</taxon>
        <taxon>rosids</taxon>
        <taxon>fabids</taxon>
        <taxon>Fabales</taxon>
        <taxon>Fabaceae</taxon>
        <taxon>Papilionoideae</taxon>
        <taxon>50 kb inversion clade</taxon>
        <taxon>NPAAA clade</taxon>
        <taxon>indigoferoid/millettioid clade</taxon>
        <taxon>Phaseoleae</taxon>
        <taxon>Sphenostylis</taxon>
    </lineage>
</organism>
<dbReference type="Gramene" id="rna-AYBTSS11_LOCUS18868">
    <property type="protein sequence ID" value="CAJ1961714.1"/>
    <property type="gene ID" value="gene-AYBTSS11_LOCUS18868"/>
</dbReference>
<gene>
    <name evidence="1" type="ORF">AYBTSS11_LOCUS18868</name>
</gene>
<accession>A0AA86SJ84</accession>
<protein>
    <submittedName>
        <fullName evidence="1">Uncharacterized protein</fullName>
    </submittedName>
</protein>
<sequence>MSKGVRNEGDYFGCPYETSGIDIVFVENNGKKFLASKISQRRGKSREKKKKGYRNCCYVSLELNSIDEMFPLSIGQHKSKPWLSSYGVQEIS</sequence>
<reference evidence="1" key="1">
    <citation type="submission" date="2023-10" db="EMBL/GenBank/DDBJ databases">
        <authorList>
            <person name="Domelevo Entfellner J.-B."/>
        </authorList>
    </citation>
    <scope>NUCLEOTIDE SEQUENCE</scope>
</reference>
<dbReference type="AlphaFoldDB" id="A0AA86SJ84"/>
<name>A0AA86SJ84_9FABA</name>